<dbReference type="RefSeq" id="WP_165130577.1">
    <property type="nucleotide sequence ID" value="NZ_CP049248.1"/>
</dbReference>
<evidence type="ECO:0000256" key="1">
    <source>
        <dbReference type="SAM" id="SignalP"/>
    </source>
</evidence>
<proteinExistence type="predicted"/>
<dbReference type="EMBL" id="JACIEC010000014">
    <property type="protein sequence ID" value="MBB4145922.1"/>
    <property type="molecule type" value="Genomic_DNA"/>
</dbReference>
<accession>A0A7W6LKT8</accession>
<evidence type="ECO:0000313" key="2">
    <source>
        <dbReference type="EMBL" id="MBB4145922.1"/>
    </source>
</evidence>
<protein>
    <submittedName>
        <fullName evidence="2">Uncharacterized protein</fullName>
    </submittedName>
</protein>
<keyword evidence="3" id="KW-1185">Reference proteome</keyword>
<comment type="caution">
    <text evidence="2">The sequence shown here is derived from an EMBL/GenBank/DDBJ whole genome shotgun (WGS) entry which is preliminary data.</text>
</comment>
<dbReference type="AlphaFoldDB" id="A0A7W6LKT8"/>
<reference evidence="2 3" key="1">
    <citation type="submission" date="2020-08" db="EMBL/GenBank/DDBJ databases">
        <title>Genomic Encyclopedia of Type Strains, Phase IV (KMG-IV): sequencing the most valuable type-strain genomes for metagenomic binning, comparative biology and taxonomic classification.</title>
        <authorList>
            <person name="Goeker M."/>
        </authorList>
    </citation>
    <scope>NUCLEOTIDE SEQUENCE [LARGE SCALE GENOMIC DNA]</scope>
    <source>
        <strain evidence="2 3">DSM 29514</strain>
    </source>
</reference>
<organism evidence="2 3">
    <name type="scientific">Rhizobium rhizoryzae</name>
    <dbReference type="NCBI Taxonomy" id="451876"/>
    <lineage>
        <taxon>Bacteria</taxon>
        <taxon>Pseudomonadati</taxon>
        <taxon>Pseudomonadota</taxon>
        <taxon>Alphaproteobacteria</taxon>
        <taxon>Hyphomicrobiales</taxon>
        <taxon>Rhizobiaceae</taxon>
        <taxon>Rhizobium/Agrobacterium group</taxon>
        <taxon>Rhizobium</taxon>
    </lineage>
</organism>
<feature type="signal peptide" evidence="1">
    <location>
        <begin position="1"/>
        <end position="23"/>
    </location>
</feature>
<evidence type="ECO:0000313" key="3">
    <source>
        <dbReference type="Proteomes" id="UP000519897"/>
    </source>
</evidence>
<gene>
    <name evidence="2" type="ORF">GGQ72_004488</name>
</gene>
<dbReference type="Proteomes" id="UP000519897">
    <property type="component" value="Unassembled WGS sequence"/>
</dbReference>
<keyword evidence="1" id="KW-0732">Signal</keyword>
<sequence length="254" mass="28118">MTASRLAASFVLIFLCVVSAAVAVGELGTAADVQAVRQMRKLMQQPSAEQRPLLERARNAARSVITSCKPQAVEAAVELDVLYADTFTPQLERDQWIAALNDLAKDTRAALGCQPTNGLIWARLAFAEWFLGRPADQQVRMLEYSELYAPAEFAALKARLIHWSRMTPYVLQGAKTSYDRDLWTLALWIPPGSAAELWKLLGPAQKQQFSQLGSALPADRIKELTRRGIVFEVTNDGQTIQPLLPSNDLRPSRG</sequence>
<name>A0A7W6LKT8_9HYPH</name>
<feature type="chain" id="PRO_5031530455" evidence="1">
    <location>
        <begin position="24"/>
        <end position="254"/>
    </location>
</feature>